<feature type="signal peptide" evidence="2">
    <location>
        <begin position="1"/>
        <end position="34"/>
    </location>
</feature>
<name>A0A1H5AGB0_RHOJO</name>
<gene>
    <name evidence="3" type="ORF">SAMN04490220_4426</name>
</gene>
<feature type="region of interest" description="Disordered" evidence="1">
    <location>
        <begin position="126"/>
        <end position="165"/>
    </location>
</feature>
<evidence type="ECO:0008006" key="5">
    <source>
        <dbReference type="Google" id="ProtNLM"/>
    </source>
</evidence>
<accession>A0A1H5AGB0</accession>
<feature type="region of interest" description="Disordered" evidence="1">
    <location>
        <begin position="195"/>
        <end position="222"/>
    </location>
</feature>
<evidence type="ECO:0000313" key="3">
    <source>
        <dbReference type="EMBL" id="SED41429.1"/>
    </source>
</evidence>
<feature type="compositionally biased region" description="Low complexity" evidence="1">
    <location>
        <begin position="197"/>
        <end position="206"/>
    </location>
</feature>
<dbReference type="Proteomes" id="UP000183407">
    <property type="component" value="Unassembled WGS sequence"/>
</dbReference>
<feature type="region of interest" description="Disordered" evidence="1">
    <location>
        <begin position="294"/>
        <end position="329"/>
    </location>
</feature>
<feature type="chain" id="PRO_5039221312" description="Glycine rich protein" evidence="2">
    <location>
        <begin position="35"/>
        <end position="338"/>
    </location>
</feature>
<reference evidence="4" key="1">
    <citation type="submission" date="2016-10" db="EMBL/GenBank/DDBJ databases">
        <authorList>
            <person name="Varghese N."/>
        </authorList>
    </citation>
    <scope>NUCLEOTIDE SEQUENCE [LARGE SCALE GENOMIC DNA]</scope>
    <source>
        <strain evidence="4">DSM 44719</strain>
    </source>
</reference>
<sequence>MGSGWKMRRVCLAAAVGSTAAGLAVFPGSGVAAAQLPSQCAQSGKAVTCTYTDNSGAVSDPGGVQGVPLTIPDGVWNVHIEATGGRGGDSCCSTAAPGGPGAVAGGDVWLVPGSTVYIRVGENGHGGGSDALTQVEGGGGSGGTTDWRRNTTPPNVNGGDGGGLSEVVLDTGRSSVLVPHRIALPLVIAAGGGGGASTSSGLLSPGGDAGRPGAGARGGGTPAGYGAFGDGGGQAVFGSDGSSPAGLAGGPGYGGSAGSSGATFPVAVGDGIGGGGGGGAGWYGGGGGAAGGRIGGPGEANEPPGGGGGGLSLVPSGGTIGLSSSDSAPSVVVTFTPA</sequence>
<feature type="compositionally biased region" description="Gly residues" evidence="1">
    <location>
        <begin position="294"/>
        <end position="311"/>
    </location>
</feature>
<organism evidence="3 4">
    <name type="scientific">Rhodococcus jostii</name>
    <dbReference type="NCBI Taxonomy" id="132919"/>
    <lineage>
        <taxon>Bacteria</taxon>
        <taxon>Bacillati</taxon>
        <taxon>Actinomycetota</taxon>
        <taxon>Actinomycetes</taxon>
        <taxon>Mycobacteriales</taxon>
        <taxon>Nocardiaceae</taxon>
        <taxon>Rhodococcus</taxon>
    </lineage>
</organism>
<feature type="compositionally biased region" description="Gly residues" evidence="1">
    <location>
        <begin position="207"/>
        <end position="222"/>
    </location>
</feature>
<protein>
    <recommendedName>
        <fullName evidence="5">Glycine rich protein</fullName>
    </recommendedName>
</protein>
<evidence type="ECO:0000256" key="2">
    <source>
        <dbReference type="SAM" id="SignalP"/>
    </source>
</evidence>
<evidence type="ECO:0000313" key="4">
    <source>
        <dbReference type="Proteomes" id="UP000183407"/>
    </source>
</evidence>
<evidence type="ECO:0000256" key="1">
    <source>
        <dbReference type="SAM" id="MobiDB-lite"/>
    </source>
</evidence>
<dbReference type="RefSeq" id="WP_073358516.1">
    <property type="nucleotide sequence ID" value="NZ_FNTL01000004.1"/>
</dbReference>
<keyword evidence="2" id="KW-0732">Signal</keyword>
<proteinExistence type="predicted"/>
<dbReference type="EMBL" id="FNTL01000004">
    <property type="protein sequence ID" value="SED41429.1"/>
    <property type="molecule type" value="Genomic_DNA"/>
</dbReference>
<dbReference type="OrthoDB" id="4485930at2"/>
<dbReference type="AlphaFoldDB" id="A0A1H5AGB0"/>